<organism evidence="1 2">
    <name type="scientific">Neisseria gonorrhoeae 3502</name>
    <dbReference type="NCBI Taxonomy" id="1193404"/>
    <lineage>
        <taxon>Bacteria</taxon>
        <taxon>Pseudomonadati</taxon>
        <taxon>Pseudomonadota</taxon>
        <taxon>Betaproteobacteria</taxon>
        <taxon>Neisseriales</taxon>
        <taxon>Neisseriaceae</taxon>
        <taxon>Neisseria</taxon>
    </lineage>
</organism>
<evidence type="ECO:0000313" key="2">
    <source>
        <dbReference type="Proteomes" id="UP000223296"/>
    </source>
</evidence>
<proteinExistence type="predicted"/>
<comment type="caution">
    <text evidence="1">The sequence shown here is derived from an EMBL/GenBank/DDBJ whole genome shotgun (WGS) entry which is preliminary data.</text>
</comment>
<sequence>MFFAKSDYLPFGKQMPFEAGFVASDGIAATPPAGRLFLPARF</sequence>
<dbReference type="AlphaFoldDB" id="A0AA44U9P8"/>
<accession>A0AA44U9P8</accession>
<dbReference type="Proteomes" id="UP000223296">
    <property type="component" value="Unassembled WGS sequence"/>
</dbReference>
<name>A0AA44U9P8_NEIGO</name>
<gene>
    <name evidence="1" type="ORF">N776_03645</name>
</gene>
<evidence type="ECO:0000313" key="1">
    <source>
        <dbReference type="EMBL" id="PHJ36003.1"/>
    </source>
</evidence>
<reference evidence="1 2" key="1">
    <citation type="submission" date="2013-08" db="EMBL/GenBank/DDBJ databases">
        <authorList>
            <person name="Trees D."/>
        </authorList>
    </citation>
    <scope>NUCLEOTIDE SEQUENCE [LARGE SCALE GENOMIC DNA]</scope>
    <source>
        <strain evidence="1 2">3502</strain>
    </source>
</reference>
<protein>
    <submittedName>
        <fullName evidence="1">Uncharacterized protein</fullName>
    </submittedName>
</protein>
<dbReference type="EMBL" id="AVBE01000002">
    <property type="protein sequence ID" value="PHJ36003.1"/>
    <property type="molecule type" value="Genomic_DNA"/>
</dbReference>